<sequence>MGCCSSLLHRPIHDNGDESMANLLDNENDGDGDGNAEEEAEGEELELIASPSEICRSAPCLFMSALYRWPWYAFNIWDDWVFTKLVGRDGEHRFYALNIEANMSLTFPYLKKDGPVEGSAMAMVGRKLYVIGGVLRDGVVSNRAYECDLHCNAAAAGRDSNLLITCYVEVRRSRSGTDQGVEEAVYSVRAYNPAARSWLTIRGLPEIIEENAERCQFMSLYRRRQRGKQGIGIMLDTGLTISTFDLKNGTPNVDGEITYLEARTDLRTPRPPITKKWLLQT</sequence>
<dbReference type="InterPro" id="IPR015915">
    <property type="entry name" value="Kelch-typ_b-propeller"/>
</dbReference>
<gene>
    <name evidence="2" type="ORF">KI387_003564</name>
</gene>
<evidence type="ECO:0000313" key="2">
    <source>
        <dbReference type="EMBL" id="KAH9331456.1"/>
    </source>
</evidence>
<feature type="non-terminal residue" evidence="2">
    <location>
        <position position="1"/>
    </location>
</feature>
<accession>A0AA38GYK8</accession>
<dbReference type="EMBL" id="JAHRHJ020000001">
    <property type="protein sequence ID" value="KAH9331456.1"/>
    <property type="molecule type" value="Genomic_DNA"/>
</dbReference>
<dbReference type="Proteomes" id="UP000824469">
    <property type="component" value="Unassembled WGS sequence"/>
</dbReference>
<proteinExistence type="predicted"/>
<evidence type="ECO:0000313" key="3">
    <source>
        <dbReference type="Proteomes" id="UP000824469"/>
    </source>
</evidence>
<evidence type="ECO:0000256" key="1">
    <source>
        <dbReference type="SAM" id="MobiDB-lite"/>
    </source>
</evidence>
<name>A0AA38GYK8_TAXCH</name>
<dbReference type="SUPFAM" id="SSF117281">
    <property type="entry name" value="Kelch motif"/>
    <property type="match status" value="1"/>
</dbReference>
<protein>
    <submittedName>
        <fullName evidence="2">Uncharacterized protein</fullName>
    </submittedName>
</protein>
<feature type="region of interest" description="Disordered" evidence="1">
    <location>
        <begin position="19"/>
        <end position="43"/>
    </location>
</feature>
<feature type="compositionally biased region" description="Acidic residues" evidence="1">
    <location>
        <begin position="26"/>
        <end position="43"/>
    </location>
</feature>
<comment type="caution">
    <text evidence="2">The sequence shown here is derived from an EMBL/GenBank/DDBJ whole genome shotgun (WGS) entry which is preliminary data.</text>
</comment>
<keyword evidence="3" id="KW-1185">Reference proteome</keyword>
<dbReference type="AlphaFoldDB" id="A0AA38GYK8"/>
<organism evidence="2 3">
    <name type="scientific">Taxus chinensis</name>
    <name type="common">Chinese yew</name>
    <name type="synonym">Taxus wallichiana var. chinensis</name>
    <dbReference type="NCBI Taxonomy" id="29808"/>
    <lineage>
        <taxon>Eukaryota</taxon>
        <taxon>Viridiplantae</taxon>
        <taxon>Streptophyta</taxon>
        <taxon>Embryophyta</taxon>
        <taxon>Tracheophyta</taxon>
        <taxon>Spermatophyta</taxon>
        <taxon>Pinopsida</taxon>
        <taxon>Pinidae</taxon>
        <taxon>Conifers II</taxon>
        <taxon>Cupressales</taxon>
        <taxon>Taxaceae</taxon>
        <taxon>Taxus</taxon>
    </lineage>
</organism>
<reference evidence="2 3" key="1">
    <citation type="journal article" date="2021" name="Nat. Plants">
        <title>The Taxus genome provides insights into paclitaxel biosynthesis.</title>
        <authorList>
            <person name="Xiong X."/>
            <person name="Gou J."/>
            <person name="Liao Q."/>
            <person name="Li Y."/>
            <person name="Zhou Q."/>
            <person name="Bi G."/>
            <person name="Li C."/>
            <person name="Du R."/>
            <person name="Wang X."/>
            <person name="Sun T."/>
            <person name="Guo L."/>
            <person name="Liang H."/>
            <person name="Lu P."/>
            <person name="Wu Y."/>
            <person name="Zhang Z."/>
            <person name="Ro D.K."/>
            <person name="Shang Y."/>
            <person name="Huang S."/>
            <person name="Yan J."/>
        </authorList>
    </citation>
    <scope>NUCLEOTIDE SEQUENCE [LARGE SCALE GENOMIC DNA]</scope>
    <source>
        <strain evidence="2">Ta-2019</strain>
    </source>
</reference>